<evidence type="ECO:0000256" key="1">
    <source>
        <dbReference type="ARBA" id="ARBA00022729"/>
    </source>
</evidence>
<dbReference type="SUPFAM" id="SSF50814">
    <property type="entry name" value="Lipocalins"/>
    <property type="match status" value="1"/>
</dbReference>
<comment type="caution">
    <text evidence="5">The sequence shown here is derived from an EMBL/GenBank/DDBJ whole genome shotgun (WGS) entry which is preliminary data.</text>
</comment>
<dbReference type="GO" id="GO:0008270">
    <property type="term" value="F:zinc ion binding"/>
    <property type="evidence" value="ECO:0007669"/>
    <property type="project" value="InterPro"/>
</dbReference>
<gene>
    <name evidence="5" type="ORF">QI30_08105</name>
</gene>
<keyword evidence="6" id="KW-1185">Reference proteome</keyword>
<evidence type="ECO:0000313" key="6">
    <source>
        <dbReference type="Proteomes" id="UP000288623"/>
    </source>
</evidence>
<evidence type="ECO:0000259" key="4">
    <source>
        <dbReference type="Pfam" id="PF09223"/>
    </source>
</evidence>
<protein>
    <submittedName>
        <fullName evidence="5">Zinc/cadmium-binding protein</fullName>
    </submittedName>
</protein>
<evidence type="ECO:0000313" key="5">
    <source>
        <dbReference type="EMBL" id="RUS57021.1"/>
    </source>
</evidence>
<dbReference type="Gene3D" id="2.40.128.20">
    <property type="match status" value="1"/>
</dbReference>
<dbReference type="OrthoDB" id="9810636at2"/>
<evidence type="ECO:0000256" key="3">
    <source>
        <dbReference type="SAM" id="MobiDB-lite"/>
    </source>
</evidence>
<feature type="domain" description="ZinT" evidence="4">
    <location>
        <begin position="52"/>
        <end position="229"/>
    </location>
</feature>
<dbReference type="PROSITE" id="PS51257">
    <property type="entry name" value="PROKAR_LIPOPROTEIN"/>
    <property type="match status" value="1"/>
</dbReference>
<keyword evidence="1" id="KW-0732">Signal</keyword>
<reference evidence="5 6" key="1">
    <citation type="submission" date="2014-11" db="EMBL/GenBank/DDBJ databases">
        <title>Genome sequence and analysis of novel Kurthia sp.</title>
        <authorList>
            <person name="Lawson J.N."/>
            <person name="Gonzalez J.E."/>
            <person name="Rinauldi L."/>
            <person name="Xuan Z."/>
            <person name="Firman A."/>
            <person name="Shaddox L."/>
            <person name="Trudeau A."/>
            <person name="Shah S."/>
            <person name="Reiman D."/>
        </authorList>
    </citation>
    <scope>NUCLEOTIDE SEQUENCE [LARGE SCALE GENOMIC DNA]</scope>
    <source>
        <strain evidence="5 6">3B1D</strain>
    </source>
</reference>
<dbReference type="RefSeq" id="WP_126990440.1">
    <property type="nucleotide sequence ID" value="NZ_JTFC01000029.1"/>
</dbReference>
<feature type="region of interest" description="Disordered" evidence="3">
    <location>
        <begin position="23"/>
        <end position="49"/>
    </location>
</feature>
<proteinExistence type="predicted"/>
<dbReference type="InterPro" id="IPR015304">
    <property type="entry name" value="ZinT_dom"/>
</dbReference>
<dbReference type="AlphaFoldDB" id="A0A433RUQ7"/>
<dbReference type="EMBL" id="JTFC01000029">
    <property type="protein sequence ID" value="RUS57021.1"/>
    <property type="molecule type" value="Genomic_DNA"/>
</dbReference>
<dbReference type="InterPro" id="IPR012674">
    <property type="entry name" value="Calycin"/>
</dbReference>
<accession>A0A433RUQ7</accession>
<evidence type="ECO:0000256" key="2">
    <source>
        <dbReference type="ARBA" id="ARBA00022833"/>
    </source>
</evidence>
<sequence>MKKWRAATAVVALAFVLAGCGEEKTETQEQKTVAQSTEKEETHAHDEKSEAAQKIYEGYFEDGDVQDRPLTNWANNWQSVYPYLQDGTLDEVFEHKAADGDKTATAYKKYYKVGYKTDVTAIDITANTMTFYKGKEKVTGTYEADGYEILTYEKGNRGVRYIFKQVDDASTAPKYVQFSDHIIHDEKSSHFHLYFGDDRAKLLEEMDNWPTYYPADLSGHDIAHEMIAH</sequence>
<feature type="compositionally biased region" description="Basic and acidic residues" evidence="3">
    <location>
        <begin position="37"/>
        <end position="49"/>
    </location>
</feature>
<dbReference type="Pfam" id="PF09223">
    <property type="entry name" value="ZinT"/>
    <property type="match status" value="1"/>
</dbReference>
<organism evidence="5 6">
    <name type="scientific">Candidatus Kurthia intestinigallinarum</name>
    <dbReference type="NCBI Taxonomy" id="1562256"/>
    <lineage>
        <taxon>Bacteria</taxon>
        <taxon>Bacillati</taxon>
        <taxon>Bacillota</taxon>
        <taxon>Bacilli</taxon>
        <taxon>Bacillales</taxon>
        <taxon>Caryophanaceae</taxon>
        <taxon>Kurthia</taxon>
    </lineage>
</organism>
<dbReference type="Proteomes" id="UP000288623">
    <property type="component" value="Unassembled WGS sequence"/>
</dbReference>
<name>A0A433RUQ7_9BACL</name>
<keyword evidence="2" id="KW-0862">Zinc</keyword>